<comment type="caution">
    <text evidence="3">The sequence shown here is derived from an EMBL/GenBank/DDBJ whole genome shotgun (WGS) entry which is preliminary data.</text>
</comment>
<dbReference type="PANTHER" id="PTHR43244">
    <property type="match status" value="1"/>
</dbReference>
<dbReference type="InterPro" id="IPR011251">
    <property type="entry name" value="Luciferase-like_dom"/>
</dbReference>
<evidence type="ECO:0000313" key="3">
    <source>
        <dbReference type="EMBL" id="GAA5188429.1"/>
    </source>
</evidence>
<dbReference type="InterPro" id="IPR036661">
    <property type="entry name" value="Luciferase-like_sf"/>
</dbReference>
<gene>
    <name evidence="3" type="ORF">GCM10023322_39100</name>
</gene>
<keyword evidence="4" id="KW-1185">Reference proteome</keyword>
<dbReference type="RefSeq" id="WP_345631471.1">
    <property type="nucleotide sequence ID" value="NZ_BAABJQ010000011.1"/>
</dbReference>
<dbReference type="InterPro" id="IPR019945">
    <property type="entry name" value="F420_G6P_DH-rel"/>
</dbReference>
<protein>
    <submittedName>
        <fullName evidence="3">LLM class F420-dependent oxidoreductase</fullName>
    </submittedName>
</protein>
<dbReference type="Pfam" id="PF00296">
    <property type="entry name" value="Bac_luciferase"/>
    <property type="match status" value="1"/>
</dbReference>
<reference evidence="4" key="1">
    <citation type="journal article" date="2019" name="Int. J. Syst. Evol. Microbiol.">
        <title>The Global Catalogue of Microorganisms (GCM) 10K type strain sequencing project: providing services to taxonomists for standard genome sequencing and annotation.</title>
        <authorList>
            <consortium name="The Broad Institute Genomics Platform"/>
            <consortium name="The Broad Institute Genome Sequencing Center for Infectious Disease"/>
            <person name="Wu L."/>
            <person name="Ma J."/>
        </authorList>
    </citation>
    <scope>NUCLEOTIDE SEQUENCE [LARGE SCALE GENOMIC DNA]</scope>
    <source>
        <strain evidence="4">JCM 18304</strain>
    </source>
</reference>
<dbReference type="Proteomes" id="UP001501570">
    <property type="component" value="Unassembled WGS sequence"/>
</dbReference>
<name>A0ABP9RWG2_9ACTN</name>
<dbReference type="NCBIfam" id="TIGR03557">
    <property type="entry name" value="F420_G6P_family"/>
    <property type="match status" value="1"/>
</dbReference>
<organism evidence="3 4">
    <name type="scientific">Rugosimonospora acidiphila</name>
    <dbReference type="NCBI Taxonomy" id="556531"/>
    <lineage>
        <taxon>Bacteria</taxon>
        <taxon>Bacillati</taxon>
        <taxon>Actinomycetota</taxon>
        <taxon>Actinomycetes</taxon>
        <taxon>Micromonosporales</taxon>
        <taxon>Micromonosporaceae</taxon>
        <taxon>Rugosimonospora</taxon>
    </lineage>
</organism>
<proteinExistence type="predicted"/>
<dbReference type="PANTHER" id="PTHR43244:SF1">
    <property type="entry name" value="5,10-METHYLENETETRAHYDROMETHANOPTERIN REDUCTASE"/>
    <property type="match status" value="1"/>
</dbReference>
<accession>A0ABP9RWG2</accession>
<evidence type="ECO:0000256" key="1">
    <source>
        <dbReference type="ARBA" id="ARBA00023002"/>
    </source>
</evidence>
<keyword evidence="1" id="KW-0560">Oxidoreductase</keyword>
<dbReference type="EMBL" id="BAABJQ010000011">
    <property type="protein sequence ID" value="GAA5188429.1"/>
    <property type="molecule type" value="Genomic_DNA"/>
</dbReference>
<evidence type="ECO:0000259" key="2">
    <source>
        <dbReference type="Pfam" id="PF00296"/>
    </source>
</evidence>
<dbReference type="Gene3D" id="3.20.20.30">
    <property type="entry name" value="Luciferase-like domain"/>
    <property type="match status" value="1"/>
</dbReference>
<dbReference type="SUPFAM" id="SSF51679">
    <property type="entry name" value="Bacterial luciferase-like"/>
    <property type="match status" value="1"/>
</dbReference>
<sequence>MAEFGYTLLGEQRGPRRLVEDAIRAEEAGFDFAVTSDHYYPWVEEQGHSPYAWAVLGAVAYATQQMRLMSFVTCPTRRYHPVVVAQKAATIALMSENRFTLGLGAGENINEHVVGGWPHATERHRMFAEALQIIQPLLVGQTVHHDGEYFDVPEARLWDRPPEGVPIGVAVSGPDSCELAAAYGDAMIAAEPRADLVQEFEARGGVRRPRYGQVALCYGQDEGRCRRMAHQQFAWFGLGWPVMSELPGPDSMARASSAVTEDQVAESIPCGPDLDQHVAAVRRYLDSGFTHVALIQVGGESQGAFLDFAEKELLPALRSS</sequence>
<evidence type="ECO:0000313" key="4">
    <source>
        <dbReference type="Proteomes" id="UP001501570"/>
    </source>
</evidence>
<dbReference type="InterPro" id="IPR050564">
    <property type="entry name" value="F420-G6PD/mer"/>
</dbReference>
<feature type="domain" description="Luciferase-like" evidence="2">
    <location>
        <begin position="8"/>
        <end position="291"/>
    </location>
</feature>
<dbReference type="CDD" id="cd01097">
    <property type="entry name" value="Tetrahydromethanopterin_reductase"/>
    <property type="match status" value="1"/>
</dbReference>